<evidence type="ECO:0000256" key="5">
    <source>
        <dbReference type="ARBA" id="ARBA00022771"/>
    </source>
</evidence>
<dbReference type="InterPro" id="IPR051590">
    <property type="entry name" value="Replication_Regulatory_Kinase"/>
</dbReference>
<dbReference type="OMA" id="CCPFESE"/>
<dbReference type="PROSITE" id="PS50172">
    <property type="entry name" value="BRCT"/>
    <property type="match status" value="1"/>
</dbReference>
<evidence type="ECO:0000313" key="14">
    <source>
        <dbReference type="Ensembl" id="ENSSTUP00000095593.1"/>
    </source>
</evidence>
<dbReference type="InterPro" id="IPR038545">
    <property type="entry name" value="Znf_DBF_sf"/>
</dbReference>
<proteinExistence type="predicted"/>
<reference evidence="14" key="2">
    <citation type="submission" date="2025-09" db="UniProtKB">
        <authorList>
            <consortium name="Ensembl"/>
        </authorList>
    </citation>
    <scope>IDENTIFICATION</scope>
</reference>
<feature type="region of interest" description="Disordered" evidence="11">
    <location>
        <begin position="24"/>
        <end position="64"/>
    </location>
</feature>
<keyword evidence="4" id="KW-0677">Repeat</keyword>
<keyword evidence="7" id="KW-0539">Nucleus</keyword>
<evidence type="ECO:0000256" key="8">
    <source>
        <dbReference type="ARBA" id="ARBA00023306"/>
    </source>
</evidence>
<dbReference type="GO" id="GO:0003676">
    <property type="term" value="F:nucleic acid binding"/>
    <property type="evidence" value="ECO:0007669"/>
    <property type="project" value="InterPro"/>
</dbReference>
<dbReference type="Gene3D" id="6.10.250.3410">
    <property type="entry name" value="DBF zinc finger"/>
    <property type="match status" value="1"/>
</dbReference>
<dbReference type="Gene3D" id="2.10.50.40">
    <property type="match status" value="1"/>
</dbReference>
<feature type="domain" description="BRCT" evidence="12">
    <location>
        <begin position="64"/>
        <end position="117"/>
    </location>
</feature>
<dbReference type="AlphaFoldDB" id="A0A674DIR5"/>
<feature type="compositionally biased region" description="Basic residues" evidence="11">
    <location>
        <begin position="24"/>
        <end position="34"/>
    </location>
</feature>
<dbReference type="GO" id="GO:1901987">
    <property type="term" value="P:regulation of cell cycle phase transition"/>
    <property type="evidence" value="ECO:0007669"/>
    <property type="project" value="TreeGrafter"/>
</dbReference>
<feature type="region of interest" description="Disordered" evidence="11">
    <location>
        <begin position="124"/>
        <end position="158"/>
    </location>
</feature>
<dbReference type="Pfam" id="PF07535">
    <property type="entry name" value="zf-DBF"/>
    <property type="match status" value="1"/>
</dbReference>
<dbReference type="Ensembl" id="ENSSTUT00000102654.1">
    <property type="protein sequence ID" value="ENSSTUP00000095593.1"/>
    <property type="gene ID" value="ENSSTUG00000043013.1"/>
</dbReference>
<name>A0A674DIR5_SALTR</name>
<keyword evidence="6" id="KW-0862">Zinc</keyword>
<feature type="compositionally biased region" description="Basic and acidic residues" evidence="11">
    <location>
        <begin position="36"/>
        <end position="47"/>
    </location>
</feature>
<reference evidence="14" key="1">
    <citation type="submission" date="2025-08" db="UniProtKB">
        <authorList>
            <consortium name="Ensembl"/>
        </authorList>
    </citation>
    <scope>IDENTIFICATION</scope>
</reference>
<dbReference type="KEGG" id="stru:115177471"/>
<dbReference type="FunFam" id="6.10.250.3410:FF:000001">
    <property type="entry name" value="Protein DBF4 homolog A"/>
    <property type="match status" value="1"/>
</dbReference>
<dbReference type="InterPro" id="IPR001357">
    <property type="entry name" value="BRCT_dom"/>
</dbReference>
<gene>
    <name evidence="14" type="primary">DBF4</name>
    <name evidence="14" type="synonym">LOC115177471</name>
</gene>
<dbReference type="PANTHER" id="PTHR15375:SF22">
    <property type="entry name" value="PROTEIN DBF4 HOMOLOG A"/>
    <property type="match status" value="1"/>
</dbReference>
<feature type="compositionally biased region" description="Basic and acidic residues" evidence="11">
    <location>
        <begin position="142"/>
        <end position="151"/>
    </location>
</feature>
<dbReference type="FunCoup" id="A0A674DIR5">
    <property type="interactions" value="941"/>
</dbReference>
<organism evidence="14 15">
    <name type="scientific">Salmo trutta</name>
    <name type="common">Brown trout</name>
    <dbReference type="NCBI Taxonomy" id="8032"/>
    <lineage>
        <taxon>Eukaryota</taxon>
        <taxon>Metazoa</taxon>
        <taxon>Chordata</taxon>
        <taxon>Craniata</taxon>
        <taxon>Vertebrata</taxon>
        <taxon>Euteleostomi</taxon>
        <taxon>Actinopterygii</taxon>
        <taxon>Neopterygii</taxon>
        <taxon>Teleostei</taxon>
        <taxon>Protacanthopterygii</taxon>
        <taxon>Salmoniformes</taxon>
        <taxon>Salmonidae</taxon>
        <taxon>Salmoninae</taxon>
        <taxon>Salmo</taxon>
    </lineage>
</organism>
<feature type="compositionally biased region" description="Basic and acidic residues" evidence="11">
    <location>
        <begin position="292"/>
        <end position="321"/>
    </location>
</feature>
<dbReference type="GeneTree" id="ENSGT00530000063909"/>
<sequence>MSIAYNTGEYKDILFSSQIILNKMKSRRTQRSTKPRLQDPKLADKGHKSASKSHAKPPCESYPAQKKPFTGKLFYLDLPSNRRAETLENDIKRFGGTVEKFFSKEIKYLVSNKREARYVQCHGRDSLVPSPDSGHSSPHSRPRPDSHRDSLKGSSQGQTDMVVISRGKSFVRRVVKEQVRIQVNEILSNALEWGVKILYIDDVIAYMEKKKRNVKYTAEKPTATTAAVKKSAKGEPTGKPAFQKYMGGRIRKPFVKVEDSSRHYRPIYLAMPKMPEFNLTSAPPCSPFYVEDQEHSGKRPKEHGNRGARESASEERGQDRGRRNREKKRGGYCECCTLKYNNIQAHLQSEQHKAFSRTDEYVVVDRLITTLPFNFSHVKTTQTPTTRSKYSITSLLCVPGPSIQMEGGVETKELNGGLMSLWSTTVEPPLSQSVENPLEQPRKHSRGAPVPHSTSEGEKRCSYVPDRPQPKHRSLSCKQRCRQGSPRKHPQRAGLSQTPVSNAEIDPSTHDSVANPRLSHQGQRTHTDKDGRSSFGHTEDLQCGDPGVGVKVPSSQHEVAGPSEHHKLRALEESELSHDTLAGDTLPGNTGGVPELEAGDTETHTPPARTLHRRVRDYRRKRRKVEKQQTAKEQEKPSNVPSSSLLNLWQLFHSSEDMECEFRGFPHCSTPVSSENIDWEFQAFPS</sequence>
<evidence type="ECO:0000259" key="12">
    <source>
        <dbReference type="PROSITE" id="PS50172"/>
    </source>
</evidence>
<feature type="region of interest" description="Disordered" evidence="11">
    <location>
        <begin position="576"/>
        <end position="642"/>
    </location>
</feature>
<evidence type="ECO:0000256" key="7">
    <source>
        <dbReference type="ARBA" id="ARBA00023242"/>
    </source>
</evidence>
<dbReference type="SMART" id="SM00586">
    <property type="entry name" value="ZnF_DBF"/>
    <property type="match status" value="1"/>
</dbReference>
<accession>A0A674DIR5</accession>
<feature type="compositionally biased region" description="Basic and acidic residues" evidence="11">
    <location>
        <begin position="626"/>
        <end position="636"/>
    </location>
</feature>
<dbReference type="OrthoDB" id="21380at2759"/>
<protein>
    <recommendedName>
        <fullName evidence="9">Protein DBF4 homolog A</fullName>
    </recommendedName>
</protein>
<evidence type="ECO:0000256" key="9">
    <source>
        <dbReference type="ARBA" id="ARBA00040397"/>
    </source>
</evidence>
<evidence type="ECO:0000256" key="3">
    <source>
        <dbReference type="ARBA" id="ARBA00022723"/>
    </source>
</evidence>
<evidence type="ECO:0000313" key="15">
    <source>
        <dbReference type="Proteomes" id="UP000472277"/>
    </source>
</evidence>
<keyword evidence="15" id="KW-1185">Reference proteome</keyword>
<evidence type="ECO:0000256" key="4">
    <source>
        <dbReference type="ARBA" id="ARBA00022737"/>
    </source>
</evidence>
<dbReference type="GO" id="GO:0008270">
    <property type="term" value="F:zinc ion binding"/>
    <property type="evidence" value="ECO:0007669"/>
    <property type="project" value="UniProtKB-KW"/>
</dbReference>
<feature type="compositionally biased region" description="Low complexity" evidence="11">
    <location>
        <begin position="129"/>
        <end position="139"/>
    </location>
</feature>
<feature type="compositionally biased region" description="Basic residues" evidence="11">
    <location>
        <begin position="470"/>
        <end position="491"/>
    </location>
</feature>
<keyword evidence="5 10" id="KW-0863">Zinc-finger</keyword>
<dbReference type="InterPro" id="IPR006572">
    <property type="entry name" value="Znf_DBF"/>
</dbReference>
<evidence type="ECO:0000256" key="1">
    <source>
        <dbReference type="ARBA" id="ARBA00004123"/>
    </source>
</evidence>
<feature type="domain" description="DBF4-type" evidence="13">
    <location>
        <begin position="326"/>
        <end position="374"/>
    </location>
</feature>
<evidence type="ECO:0000256" key="6">
    <source>
        <dbReference type="ARBA" id="ARBA00022833"/>
    </source>
</evidence>
<dbReference type="GO" id="GO:0031431">
    <property type="term" value="C:Dbf4-dependent protein kinase complex"/>
    <property type="evidence" value="ECO:0007669"/>
    <property type="project" value="TreeGrafter"/>
</dbReference>
<keyword evidence="2" id="KW-0597">Phosphoprotein</keyword>
<keyword evidence="3" id="KW-0479">Metal-binding</keyword>
<feature type="region of interest" description="Disordered" evidence="11">
    <location>
        <begin position="430"/>
        <end position="564"/>
    </location>
</feature>
<evidence type="ECO:0000256" key="10">
    <source>
        <dbReference type="PROSITE-ProRule" id="PRU00600"/>
    </source>
</evidence>
<dbReference type="GO" id="GO:0043539">
    <property type="term" value="F:protein serine/threonine kinase activator activity"/>
    <property type="evidence" value="ECO:0007669"/>
    <property type="project" value="TreeGrafter"/>
</dbReference>
<dbReference type="GO" id="GO:0010571">
    <property type="term" value="P:positive regulation of nuclear cell cycle DNA replication"/>
    <property type="evidence" value="ECO:0007669"/>
    <property type="project" value="TreeGrafter"/>
</dbReference>
<dbReference type="InParanoid" id="A0A674DIR5"/>
<feature type="compositionally biased region" description="Basic and acidic residues" evidence="11">
    <location>
        <begin position="525"/>
        <end position="540"/>
    </location>
</feature>
<evidence type="ECO:0000256" key="11">
    <source>
        <dbReference type="SAM" id="MobiDB-lite"/>
    </source>
</evidence>
<comment type="subcellular location">
    <subcellularLocation>
        <location evidence="1">Nucleus</location>
    </subcellularLocation>
</comment>
<evidence type="ECO:0000256" key="2">
    <source>
        <dbReference type="ARBA" id="ARBA00022553"/>
    </source>
</evidence>
<dbReference type="PANTHER" id="PTHR15375">
    <property type="entry name" value="ACTIVATOR OF S-PHASE KINASE-RELATED"/>
    <property type="match status" value="1"/>
</dbReference>
<feature type="region of interest" description="Disordered" evidence="11">
    <location>
        <begin position="288"/>
        <end position="326"/>
    </location>
</feature>
<feature type="compositionally biased region" description="Basic residues" evidence="11">
    <location>
        <begin position="610"/>
        <end position="625"/>
    </location>
</feature>
<dbReference type="Proteomes" id="UP000472277">
    <property type="component" value="Chromosome 37"/>
</dbReference>
<dbReference type="PROSITE" id="PS51265">
    <property type="entry name" value="ZF_DBF4"/>
    <property type="match status" value="1"/>
</dbReference>
<evidence type="ECO:0000259" key="13">
    <source>
        <dbReference type="PROSITE" id="PS51265"/>
    </source>
</evidence>
<keyword evidence="8" id="KW-0131">Cell cycle</keyword>